<feature type="region of interest" description="Disordered" evidence="1">
    <location>
        <begin position="158"/>
        <end position="196"/>
    </location>
</feature>
<dbReference type="AlphaFoldDB" id="A0A6B0V1B5"/>
<dbReference type="EMBL" id="GIFC01013726">
    <property type="protein sequence ID" value="MXU95809.1"/>
    <property type="molecule type" value="Transcribed_RNA"/>
</dbReference>
<accession>A0A6B0V1B5</accession>
<evidence type="ECO:0000256" key="1">
    <source>
        <dbReference type="SAM" id="MobiDB-lite"/>
    </source>
</evidence>
<reference evidence="2" key="1">
    <citation type="submission" date="2019-12" db="EMBL/GenBank/DDBJ databases">
        <title>An insight into the sialome of adult female Ixodes ricinus ticks feeding for 6 days.</title>
        <authorList>
            <person name="Perner J."/>
            <person name="Ribeiro J.M.C."/>
        </authorList>
    </citation>
    <scope>NUCLEOTIDE SEQUENCE</scope>
    <source>
        <strain evidence="2">Semi-engorged</strain>
        <tissue evidence="2">Salivary glands</tissue>
    </source>
</reference>
<evidence type="ECO:0000313" key="2">
    <source>
        <dbReference type="EMBL" id="MXU95809.1"/>
    </source>
</evidence>
<sequence>MRKLRRLCGGFSAVPASLPSAVRAPGGSQGSTQRSFPFPRAHRSSMEGVRAVSGSCPASKWGHPSRCRLSIQNVVRFTGPEKQVQLVHIRSRVCCLIPGDRDFNVVGAFAQCFSRRAIRIGACTSAQSLSRRRKLLAGGTPFCISTWTSAPVDLPERSGFRWRERKKDKRKKSSASESKGPGKFYPPRCVSNAVGS</sequence>
<proteinExistence type="predicted"/>
<organism evidence="2">
    <name type="scientific">Ixodes ricinus</name>
    <name type="common">Common tick</name>
    <name type="synonym">Acarus ricinus</name>
    <dbReference type="NCBI Taxonomy" id="34613"/>
    <lineage>
        <taxon>Eukaryota</taxon>
        <taxon>Metazoa</taxon>
        <taxon>Ecdysozoa</taxon>
        <taxon>Arthropoda</taxon>
        <taxon>Chelicerata</taxon>
        <taxon>Arachnida</taxon>
        <taxon>Acari</taxon>
        <taxon>Parasitiformes</taxon>
        <taxon>Ixodida</taxon>
        <taxon>Ixodoidea</taxon>
        <taxon>Ixodidae</taxon>
        <taxon>Ixodinae</taxon>
        <taxon>Ixodes</taxon>
    </lineage>
</organism>
<feature type="compositionally biased region" description="Basic residues" evidence="1">
    <location>
        <begin position="163"/>
        <end position="173"/>
    </location>
</feature>
<name>A0A6B0V1B5_IXORI</name>
<protein>
    <submittedName>
        <fullName evidence="2">Uncharacterized protein</fullName>
    </submittedName>
</protein>